<dbReference type="EMBL" id="OFSN01000015">
    <property type="protein sequence ID" value="SOY65934.1"/>
    <property type="molecule type" value="Genomic_DNA"/>
</dbReference>
<gene>
    <name evidence="2" type="ORF">CBM2586_B10529</name>
</gene>
<reference evidence="2" key="1">
    <citation type="submission" date="2018-01" db="EMBL/GenBank/DDBJ databases">
        <authorList>
            <person name="Clerissi C."/>
        </authorList>
    </citation>
    <scope>NUCLEOTIDE SEQUENCE</scope>
    <source>
        <strain evidence="2">Cupriavidus taiwanensis LMG 19430</strain>
    </source>
</reference>
<feature type="region of interest" description="Disordered" evidence="1">
    <location>
        <begin position="49"/>
        <end position="92"/>
    </location>
</feature>
<name>A0A375CAA0_9BURK</name>
<evidence type="ECO:0000256" key="1">
    <source>
        <dbReference type="SAM" id="MobiDB-lite"/>
    </source>
</evidence>
<feature type="region of interest" description="Disordered" evidence="1">
    <location>
        <begin position="228"/>
        <end position="248"/>
    </location>
</feature>
<proteinExistence type="predicted"/>
<organism evidence="2">
    <name type="scientific">Cupriavidus taiwanensis</name>
    <dbReference type="NCBI Taxonomy" id="164546"/>
    <lineage>
        <taxon>Bacteria</taxon>
        <taxon>Pseudomonadati</taxon>
        <taxon>Pseudomonadota</taxon>
        <taxon>Betaproteobacteria</taxon>
        <taxon>Burkholderiales</taxon>
        <taxon>Burkholderiaceae</taxon>
        <taxon>Cupriavidus</taxon>
    </lineage>
</organism>
<feature type="compositionally biased region" description="Basic and acidic residues" evidence="1">
    <location>
        <begin position="233"/>
        <end position="248"/>
    </location>
</feature>
<evidence type="ECO:0000313" key="2">
    <source>
        <dbReference type="EMBL" id="SOY65934.1"/>
    </source>
</evidence>
<dbReference type="Proteomes" id="UP000257016">
    <property type="component" value="Unassembled WGS sequence"/>
</dbReference>
<sequence length="321" mass="35962">MRTAPWPARRGASRGWCCLKAGSVRRVRNICCARPGRWWRQALRQVAEAQRHPQPAQGRADGAVQQPLAPQHGRAQRRRGEHPGHHAEPCQVRHRHESAIGPLHRYRGAGVHHLGVGADDEQRGLRVQRIGQQAHAQRRQRGERTAAAQVYRQRVAPAQCLQADPDQIDGAQRLHHRQHAMRVRHQQRHPEHRIEHMHLHAQGDAERAEQAGAAAVQVAVAGDHGEVGAGTDHGQHGHRGDRQGFGERGHVASGYVEFSGRSRFLGIKRTQFCVPESTPTTDIYSRDSVRKTNRCTGWDGSDSSRPRRATRALPGRRRNCT</sequence>
<comment type="caution">
    <text evidence="2">The sequence shown here is derived from an EMBL/GenBank/DDBJ whole genome shotgun (WGS) entry which is preliminary data.</text>
</comment>
<protein>
    <submittedName>
        <fullName evidence="2">Uncharacterized protein</fullName>
    </submittedName>
</protein>
<accession>A0A375CAA0</accession>
<dbReference type="AlphaFoldDB" id="A0A375CAA0"/>
<feature type="region of interest" description="Disordered" evidence="1">
    <location>
        <begin position="295"/>
        <end position="321"/>
    </location>
</feature>
<feature type="compositionally biased region" description="Basic residues" evidence="1">
    <location>
        <begin position="306"/>
        <end position="321"/>
    </location>
</feature>